<dbReference type="EMBL" id="JABBNU010000005">
    <property type="protein sequence ID" value="NMM48467.1"/>
    <property type="molecule type" value="Genomic_DNA"/>
</dbReference>
<dbReference type="Proteomes" id="UP000559010">
    <property type="component" value="Unassembled WGS sequence"/>
</dbReference>
<protein>
    <submittedName>
        <fullName evidence="1">Uncharacterized protein</fullName>
    </submittedName>
</protein>
<sequence length="63" mass="7162">MESNKKEIILKVSVEEGNLIFKGLGKLPFEEVFELIGKLNEQANNQLTENQNTNSSFDHLNNI</sequence>
<dbReference type="AlphaFoldDB" id="A0A848IVV8"/>
<dbReference type="RefSeq" id="WP_169680323.1">
    <property type="nucleotide sequence ID" value="NZ_JABBNU010000005.1"/>
</dbReference>
<reference evidence="1 2" key="1">
    <citation type="submission" date="2020-04" db="EMBL/GenBank/DDBJ databases">
        <title>Flammeovirgaceae bacterium KN852 isolated from deep sea.</title>
        <authorList>
            <person name="Zhang D.-C."/>
        </authorList>
    </citation>
    <scope>NUCLEOTIDE SEQUENCE [LARGE SCALE GENOMIC DNA]</scope>
    <source>
        <strain evidence="1 2">KN852</strain>
    </source>
</reference>
<evidence type="ECO:0000313" key="1">
    <source>
        <dbReference type="EMBL" id="NMM48467.1"/>
    </source>
</evidence>
<comment type="caution">
    <text evidence="1">The sequence shown here is derived from an EMBL/GenBank/DDBJ whole genome shotgun (WGS) entry which is preliminary data.</text>
</comment>
<keyword evidence="2" id="KW-1185">Reference proteome</keyword>
<organism evidence="1 2">
    <name type="scientific">Marinigracilibium pacificum</name>
    <dbReference type="NCBI Taxonomy" id="2729599"/>
    <lineage>
        <taxon>Bacteria</taxon>
        <taxon>Pseudomonadati</taxon>
        <taxon>Bacteroidota</taxon>
        <taxon>Cytophagia</taxon>
        <taxon>Cytophagales</taxon>
        <taxon>Flammeovirgaceae</taxon>
        <taxon>Marinigracilibium</taxon>
    </lineage>
</organism>
<evidence type="ECO:0000313" key="2">
    <source>
        <dbReference type="Proteomes" id="UP000559010"/>
    </source>
</evidence>
<name>A0A848IVV8_9BACT</name>
<accession>A0A848IVV8</accession>
<proteinExistence type="predicted"/>
<gene>
    <name evidence="1" type="ORF">HH304_08655</name>
</gene>